<dbReference type="AlphaFoldDB" id="A0A5S3QJ44"/>
<dbReference type="Proteomes" id="UP000306980">
    <property type="component" value="Unassembled WGS sequence"/>
</dbReference>
<evidence type="ECO:0000313" key="2">
    <source>
        <dbReference type="Proteomes" id="UP000306980"/>
    </source>
</evidence>
<dbReference type="EMBL" id="VCIA01000001">
    <property type="protein sequence ID" value="TMN21960.1"/>
    <property type="molecule type" value="Genomic_DNA"/>
</dbReference>
<gene>
    <name evidence="1" type="ORF">FFL34_07380</name>
</gene>
<name>A0A5S3QJ44_9BACI</name>
<evidence type="ECO:0000313" key="1">
    <source>
        <dbReference type="EMBL" id="TMN21960.1"/>
    </source>
</evidence>
<organism evidence="1 2">
    <name type="scientific">Lentibacillus cibarius</name>
    <dbReference type="NCBI Taxonomy" id="2583219"/>
    <lineage>
        <taxon>Bacteria</taxon>
        <taxon>Bacillati</taxon>
        <taxon>Bacillota</taxon>
        <taxon>Bacilli</taxon>
        <taxon>Bacillales</taxon>
        <taxon>Bacillaceae</taxon>
        <taxon>Lentibacillus</taxon>
    </lineage>
</organism>
<proteinExistence type="predicted"/>
<reference evidence="1 2" key="1">
    <citation type="submission" date="2019-05" db="EMBL/GenBank/DDBJ databases">
        <title>Genomic analysis of Lentibacillus sp. NKC220-2.</title>
        <authorList>
            <person name="Oh Y.J."/>
        </authorList>
    </citation>
    <scope>NUCLEOTIDE SEQUENCE [LARGE SCALE GENOMIC DNA]</scope>
    <source>
        <strain evidence="1 2">NKC220-2</strain>
    </source>
</reference>
<sequence length="73" mass="8271">MMKEVKKSPDVEKIMELPISYEEKGKEIGKEIGKEKAIKEMALAMISEGASTAFIAKVTQLSEEEIERLRQEN</sequence>
<dbReference type="RefSeq" id="WP_138602869.1">
    <property type="nucleotide sequence ID" value="NZ_VCIA01000001.1"/>
</dbReference>
<protein>
    <submittedName>
        <fullName evidence="1">Uncharacterized protein</fullName>
    </submittedName>
</protein>
<accession>A0A5S3QJ44</accession>
<comment type="caution">
    <text evidence="1">The sequence shown here is derived from an EMBL/GenBank/DDBJ whole genome shotgun (WGS) entry which is preliminary data.</text>
</comment>